<dbReference type="InterPro" id="IPR002052">
    <property type="entry name" value="DNA_methylase_N6_adenine_CS"/>
</dbReference>
<comment type="catalytic activity">
    <reaction evidence="6 8">
        <text>a 2'-deoxyadenosine in DNA + S-adenosyl-L-methionine = an N(6)-methyl-2'-deoxyadenosine in DNA + S-adenosyl-L-homocysteine + H(+)</text>
        <dbReference type="Rhea" id="RHEA:15197"/>
        <dbReference type="Rhea" id="RHEA-COMP:12418"/>
        <dbReference type="Rhea" id="RHEA-COMP:12419"/>
        <dbReference type="ChEBI" id="CHEBI:15378"/>
        <dbReference type="ChEBI" id="CHEBI:57856"/>
        <dbReference type="ChEBI" id="CHEBI:59789"/>
        <dbReference type="ChEBI" id="CHEBI:90615"/>
        <dbReference type="ChEBI" id="CHEBI:90616"/>
        <dbReference type="EC" id="2.1.1.72"/>
    </reaction>
</comment>
<feature type="binding site" evidence="7">
    <location>
        <position position="7"/>
    </location>
    <ligand>
        <name>S-adenosyl-L-methionine</name>
        <dbReference type="ChEBI" id="CHEBI:59789"/>
    </ligand>
</feature>
<accession>A0A449BBT5</accession>
<dbReference type="Gene3D" id="1.10.1020.10">
    <property type="entry name" value="Adenine-specific Methyltransferase, Domain 2"/>
    <property type="match status" value="1"/>
</dbReference>
<proteinExistence type="inferred from homology"/>
<dbReference type="GO" id="GO:0006298">
    <property type="term" value="P:mismatch repair"/>
    <property type="evidence" value="ECO:0007669"/>
    <property type="project" value="TreeGrafter"/>
</dbReference>
<dbReference type="GO" id="GO:0009007">
    <property type="term" value="F:site-specific DNA-methyltransferase (adenine-specific) activity"/>
    <property type="evidence" value="ECO:0007669"/>
    <property type="project" value="UniProtKB-UniRule"/>
</dbReference>
<evidence type="ECO:0000256" key="1">
    <source>
        <dbReference type="ARBA" id="ARBA00006594"/>
    </source>
</evidence>
<keyword evidence="4 8" id="KW-0808">Transferase</keyword>
<dbReference type="PROSITE" id="PS00092">
    <property type="entry name" value="N6_MTASE"/>
    <property type="match status" value="1"/>
</dbReference>
<dbReference type="AlphaFoldDB" id="A0A449BBT5"/>
<evidence type="ECO:0000256" key="5">
    <source>
        <dbReference type="ARBA" id="ARBA00022691"/>
    </source>
</evidence>
<dbReference type="InterPro" id="IPR029063">
    <property type="entry name" value="SAM-dependent_MTases_sf"/>
</dbReference>
<sequence length="275" mass="32299">MNPVLKWVGGKRQLLNKIKELMPKEYDCYYEPFIGGGALLFDIEPKRAVINDMNSELVNVYKVLSNKNEYVKLISKLDEHQFNHSKEYYYSIRELDRSDDYKLLPKHEKAARIIYLNKAGYNGLYRVNSKGYYNVPFGQKEKVNLYSKENIDEVNKFFCNNDIKIVNVDFEEAVSEAKKGDFVYFDPPYDNLDNKESFTSYTKDSFTREDQIRLFNTFEILSKLGVKVMLSNHYTEFIKELYKDYKIKVVSAKRLVNSNSNGRGDVLEVIITNYD</sequence>
<evidence type="ECO:0000256" key="4">
    <source>
        <dbReference type="ARBA" id="ARBA00022679"/>
    </source>
</evidence>
<dbReference type="SUPFAM" id="SSF53335">
    <property type="entry name" value="S-adenosyl-L-methionine-dependent methyltransferases"/>
    <property type="match status" value="1"/>
</dbReference>
<dbReference type="PIRSF" id="PIRSF000398">
    <property type="entry name" value="M_m6A_EcoRV"/>
    <property type="match status" value="1"/>
</dbReference>
<dbReference type="EC" id="2.1.1.72" evidence="2 8"/>
<dbReference type="GO" id="GO:0032259">
    <property type="term" value="P:methylation"/>
    <property type="evidence" value="ECO:0007669"/>
    <property type="project" value="UniProtKB-KW"/>
</dbReference>
<dbReference type="GO" id="GO:0043565">
    <property type="term" value="F:sequence-specific DNA binding"/>
    <property type="evidence" value="ECO:0007669"/>
    <property type="project" value="TreeGrafter"/>
</dbReference>
<dbReference type="Proteomes" id="UP000289841">
    <property type="component" value="Chromosome"/>
</dbReference>
<feature type="binding site" evidence="7">
    <location>
        <position position="186"/>
    </location>
    <ligand>
        <name>S-adenosyl-L-methionine</name>
        <dbReference type="ChEBI" id="CHEBI:59789"/>
    </ligand>
</feature>
<dbReference type="Pfam" id="PF02086">
    <property type="entry name" value="MethyltransfD12"/>
    <property type="match status" value="1"/>
</dbReference>
<dbReference type="STRING" id="1278311.GCA_000428705_00802"/>
<protein>
    <recommendedName>
        <fullName evidence="2 8">Site-specific DNA-methyltransferase (adenine-specific)</fullName>
        <ecNumber evidence="2 8">2.1.1.72</ecNumber>
    </recommendedName>
</protein>
<dbReference type="Gene3D" id="3.40.50.150">
    <property type="entry name" value="Vaccinia Virus protein VP39"/>
    <property type="match status" value="1"/>
</dbReference>
<dbReference type="PANTHER" id="PTHR30481">
    <property type="entry name" value="DNA ADENINE METHYLASE"/>
    <property type="match status" value="1"/>
</dbReference>
<organism evidence="9 10">
    <name type="scientific">Haploplasma axanthum</name>
    <name type="common">Acholeplasma axanthum</name>
    <dbReference type="NCBI Taxonomy" id="29552"/>
    <lineage>
        <taxon>Bacteria</taxon>
        <taxon>Bacillati</taxon>
        <taxon>Mycoplasmatota</taxon>
        <taxon>Mollicutes</taxon>
        <taxon>Acholeplasmatales</taxon>
        <taxon>Acholeplasmataceae</taxon>
        <taxon>Haploplasma</taxon>
    </lineage>
</organism>
<reference evidence="9 10" key="1">
    <citation type="submission" date="2019-01" db="EMBL/GenBank/DDBJ databases">
        <authorList>
            <consortium name="Pathogen Informatics"/>
        </authorList>
    </citation>
    <scope>NUCLEOTIDE SEQUENCE [LARGE SCALE GENOMIC DNA]</scope>
    <source>
        <strain evidence="9 10">NCTC10138</strain>
    </source>
</reference>
<dbReference type="GO" id="GO:0009307">
    <property type="term" value="P:DNA restriction-modification system"/>
    <property type="evidence" value="ECO:0007669"/>
    <property type="project" value="InterPro"/>
</dbReference>
<dbReference type="InterPro" id="IPR023095">
    <property type="entry name" value="Ade_MeTrfase_dom_2"/>
</dbReference>
<evidence type="ECO:0000313" key="9">
    <source>
        <dbReference type="EMBL" id="VEU79898.1"/>
    </source>
</evidence>
<dbReference type="InterPro" id="IPR012327">
    <property type="entry name" value="MeTrfase_D12"/>
</dbReference>
<feature type="binding site" evidence="7">
    <location>
        <position position="52"/>
    </location>
    <ligand>
        <name>S-adenosyl-L-methionine</name>
        <dbReference type="ChEBI" id="CHEBI:59789"/>
    </ligand>
</feature>
<keyword evidence="10" id="KW-1185">Reference proteome</keyword>
<dbReference type="OrthoDB" id="9805629at2"/>
<dbReference type="PRINTS" id="PR00505">
    <property type="entry name" value="D12N6MTFRASE"/>
</dbReference>
<keyword evidence="3 8" id="KW-0489">Methyltransferase</keyword>
<gene>
    <name evidence="9" type="primary">dam</name>
    <name evidence="9" type="ORF">NCTC10138_00251</name>
</gene>
<name>A0A449BBT5_HAPAX</name>
<dbReference type="EMBL" id="LR215048">
    <property type="protein sequence ID" value="VEU79898.1"/>
    <property type="molecule type" value="Genomic_DNA"/>
</dbReference>
<dbReference type="PANTHER" id="PTHR30481:SF3">
    <property type="entry name" value="DNA ADENINE METHYLASE"/>
    <property type="match status" value="1"/>
</dbReference>
<evidence type="ECO:0000256" key="7">
    <source>
        <dbReference type="PIRSR" id="PIRSR000398-1"/>
    </source>
</evidence>
<dbReference type="KEGG" id="aaxa:NCTC10138_00251"/>
<evidence type="ECO:0000313" key="10">
    <source>
        <dbReference type="Proteomes" id="UP000289841"/>
    </source>
</evidence>
<feature type="binding site" evidence="7">
    <location>
        <position position="11"/>
    </location>
    <ligand>
        <name>S-adenosyl-L-methionine</name>
        <dbReference type="ChEBI" id="CHEBI:59789"/>
    </ligand>
</feature>
<dbReference type="GO" id="GO:1904047">
    <property type="term" value="F:S-adenosyl-L-methionine binding"/>
    <property type="evidence" value="ECO:0007669"/>
    <property type="project" value="TreeGrafter"/>
</dbReference>
<dbReference type="NCBIfam" id="TIGR00571">
    <property type="entry name" value="dam"/>
    <property type="match status" value="1"/>
</dbReference>
<evidence type="ECO:0000256" key="6">
    <source>
        <dbReference type="ARBA" id="ARBA00047942"/>
    </source>
</evidence>
<evidence type="ECO:0000256" key="8">
    <source>
        <dbReference type="RuleBase" id="RU361257"/>
    </source>
</evidence>
<dbReference type="RefSeq" id="WP_026390413.1">
    <property type="nucleotide sequence ID" value="NZ_LR215048.1"/>
</dbReference>
<comment type="similarity">
    <text evidence="1 8">Belongs to the N(4)/N(6)-methyltransferase family.</text>
</comment>
<dbReference type="REBASE" id="297665">
    <property type="entry name" value="M2.Aax138ORF250P"/>
</dbReference>
<keyword evidence="5 8" id="KW-0949">S-adenosyl-L-methionine</keyword>
<evidence type="ECO:0000256" key="3">
    <source>
        <dbReference type="ARBA" id="ARBA00022603"/>
    </source>
</evidence>
<evidence type="ECO:0000256" key="2">
    <source>
        <dbReference type="ARBA" id="ARBA00011900"/>
    </source>
</evidence>
<dbReference type="InterPro" id="IPR012263">
    <property type="entry name" value="M_m6A_EcoRV"/>
</dbReference>